<proteinExistence type="predicted"/>
<dbReference type="Proteomes" id="UP001203212">
    <property type="component" value="Unassembled WGS sequence"/>
</dbReference>
<sequence>MAIMLLTDFCYVEQGGYWELVKELDFNCGIFQSINGMLVIETAIEFYPLWQKIFLCYWLELQVFEISVA</sequence>
<organism evidence="1 2">
    <name type="scientific">Shewanella aestuarii</name>
    <dbReference type="NCBI Taxonomy" id="1028752"/>
    <lineage>
        <taxon>Bacteria</taxon>
        <taxon>Pseudomonadati</taxon>
        <taxon>Pseudomonadota</taxon>
        <taxon>Gammaproteobacteria</taxon>
        <taxon>Alteromonadales</taxon>
        <taxon>Shewanellaceae</taxon>
        <taxon>Shewanella</taxon>
    </lineage>
</organism>
<evidence type="ECO:0000313" key="2">
    <source>
        <dbReference type="Proteomes" id="UP001203212"/>
    </source>
</evidence>
<keyword evidence="2" id="KW-1185">Reference proteome</keyword>
<accession>A0ABT0L162</accession>
<reference evidence="1 2" key="1">
    <citation type="submission" date="2022-01" db="EMBL/GenBank/DDBJ databases">
        <title>Whole genome-based taxonomy of the Shewanellaceae.</title>
        <authorList>
            <person name="Martin-Rodriguez A.J."/>
        </authorList>
    </citation>
    <scope>NUCLEOTIDE SEQUENCE [LARGE SCALE GENOMIC DNA]</scope>
    <source>
        <strain evidence="1 2">JCM 17801</strain>
    </source>
</reference>
<dbReference type="EMBL" id="JAKILK010000004">
    <property type="protein sequence ID" value="MCL1117456.1"/>
    <property type="molecule type" value="Genomic_DNA"/>
</dbReference>
<evidence type="ECO:0000313" key="1">
    <source>
        <dbReference type="EMBL" id="MCL1117456.1"/>
    </source>
</evidence>
<comment type="caution">
    <text evidence="1">The sequence shown here is derived from an EMBL/GenBank/DDBJ whole genome shotgun (WGS) entry which is preliminary data.</text>
</comment>
<dbReference type="Gene3D" id="3.10.450.430">
    <property type="entry name" value="Protein of unknown function DUF2787"/>
    <property type="match status" value="1"/>
</dbReference>
<protein>
    <submittedName>
        <fullName evidence="1">DUF2787 family protein</fullName>
    </submittedName>
</protein>
<gene>
    <name evidence="1" type="ORF">L2689_09400</name>
</gene>
<dbReference type="RefSeq" id="WP_188840901.1">
    <property type="nucleotide sequence ID" value="NZ_BMOT01000004.1"/>
</dbReference>
<dbReference type="Pfam" id="PF10980">
    <property type="entry name" value="DUF2787"/>
    <property type="match status" value="1"/>
</dbReference>
<dbReference type="InterPro" id="IPR021248">
    <property type="entry name" value="DUF2787"/>
</dbReference>
<name>A0ABT0L162_9GAMM</name>